<organism evidence="2 3">
    <name type="scientific">Apiospora rasikravindrae</name>
    <dbReference type="NCBI Taxonomy" id="990691"/>
    <lineage>
        <taxon>Eukaryota</taxon>
        <taxon>Fungi</taxon>
        <taxon>Dikarya</taxon>
        <taxon>Ascomycota</taxon>
        <taxon>Pezizomycotina</taxon>
        <taxon>Sordariomycetes</taxon>
        <taxon>Xylariomycetidae</taxon>
        <taxon>Amphisphaeriales</taxon>
        <taxon>Apiosporaceae</taxon>
        <taxon>Apiospora</taxon>
    </lineage>
</organism>
<dbReference type="EMBL" id="JAQQWK010000010">
    <property type="protein sequence ID" value="KAK8029594.1"/>
    <property type="molecule type" value="Genomic_DNA"/>
</dbReference>
<dbReference type="Proteomes" id="UP001444661">
    <property type="component" value="Unassembled WGS sequence"/>
</dbReference>
<feature type="compositionally biased region" description="Polar residues" evidence="1">
    <location>
        <begin position="256"/>
        <end position="277"/>
    </location>
</feature>
<comment type="caution">
    <text evidence="2">The sequence shown here is derived from an EMBL/GenBank/DDBJ whole genome shotgun (WGS) entry which is preliminary data.</text>
</comment>
<proteinExistence type="predicted"/>
<protein>
    <submittedName>
        <fullName evidence="2">Uncharacterized protein</fullName>
    </submittedName>
</protein>
<keyword evidence="3" id="KW-1185">Reference proteome</keyword>
<name>A0ABR1SED7_9PEZI</name>
<evidence type="ECO:0000256" key="1">
    <source>
        <dbReference type="SAM" id="MobiDB-lite"/>
    </source>
</evidence>
<feature type="region of interest" description="Disordered" evidence="1">
    <location>
        <begin position="244"/>
        <end position="288"/>
    </location>
</feature>
<feature type="compositionally biased region" description="Polar residues" evidence="1">
    <location>
        <begin position="12"/>
        <end position="23"/>
    </location>
</feature>
<gene>
    <name evidence="2" type="ORF">PG993_010885</name>
</gene>
<evidence type="ECO:0000313" key="2">
    <source>
        <dbReference type="EMBL" id="KAK8029594.1"/>
    </source>
</evidence>
<reference evidence="2 3" key="1">
    <citation type="submission" date="2023-01" db="EMBL/GenBank/DDBJ databases">
        <title>Analysis of 21 Apiospora genomes using comparative genomics revels a genus with tremendous synthesis potential of carbohydrate active enzymes and secondary metabolites.</title>
        <authorList>
            <person name="Sorensen T."/>
        </authorList>
    </citation>
    <scope>NUCLEOTIDE SEQUENCE [LARGE SCALE GENOMIC DNA]</scope>
    <source>
        <strain evidence="2 3">CBS 33761</strain>
    </source>
</reference>
<feature type="region of interest" description="Disordered" evidence="1">
    <location>
        <begin position="1"/>
        <end position="23"/>
    </location>
</feature>
<accession>A0ABR1SED7</accession>
<evidence type="ECO:0000313" key="3">
    <source>
        <dbReference type="Proteomes" id="UP001444661"/>
    </source>
</evidence>
<sequence>MPSLLHVKPDSVASTPTNDDTTASASEEITSGILYYLQNQCLAPPQEHLAAWPSSHSTLDHESSGFTTDVDNCCVLVTGLPSTVTVPGFIHEIQVRRLGKIAAVSVKPALPFVPSAAVKVTMWNKEGADRIMHAVRTGNFGFEGHSLRAYWNRVKVPPQQRNERSRVMKVRGHPDKVAPSVLLPWFASKFDFDIDQVHVNRSTPKDMVVEYRFGSYLNQSFHAVMLVRNTYHRKEVSCVWLKDPCEPTGNEPTRHGSISNSEATSPQPDWTNQQQVSALPIDTHSEKP</sequence>